<evidence type="ECO:0000313" key="1">
    <source>
        <dbReference type="Proteomes" id="UP000695000"/>
    </source>
</evidence>
<gene>
    <name evidence="2" type="primary">LOC108558146</name>
</gene>
<keyword evidence="1" id="KW-1185">Reference proteome</keyword>
<accession>A0ABM1M7A6</accession>
<dbReference type="Proteomes" id="UP000695000">
    <property type="component" value="Unplaced"/>
</dbReference>
<dbReference type="GeneID" id="108558146"/>
<organism evidence="1 2">
    <name type="scientific">Nicrophorus vespilloides</name>
    <name type="common">Boreal carrion beetle</name>
    <dbReference type="NCBI Taxonomy" id="110193"/>
    <lineage>
        <taxon>Eukaryota</taxon>
        <taxon>Metazoa</taxon>
        <taxon>Ecdysozoa</taxon>
        <taxon>Arthropoda</taxon>
        <taxon>Hexapoda</taxon>
        <taxon>Insecta</taxon>
        <taxon>Pterygota</taxon>
        <taxon>Neoptera</taxon>
        <taxon>Endopterygota</taxon>
        <taxon>Coleoptera</taxon>
        <taxon>Polyphaga</taxon>
        <taxon>Staphyliniformia</taxon>
        <taxon>Silphidae</taxon>
        <taxon>Nicrophorinae</taxon>
        <taxon>Nicrophorus</taxon>
    </lineage>
</organism>
<name>A0ABM1M7A6_NICVS</name>
<protein>
    <submittedName>
        <fullName evidence="2">Protein OSCP1</fullName>
    </submittedName>
</protein>
<dbReference type="InterPro" id="IPR019332">
    <property type="entry name" value="OSCP1"/>
</dbReference>
<reference evidence="2" key="1">
    <citation type="submission" date="2025-08" db="UniProtKB">
        <authorList>
            <consortium name="RefSeq"/>
        </authorList>
    </citation>
    <scope>IDENTIFICATION</scope>
    <source>
        <tissue evidence="2">Whole Larva</tissue>
    </source>
</reference>
<sequence>MSRYVTPFLVVNLGAEMVFVVAQRLQAQNIPHDRSAFVLDEIISVLVSQQLMSEITKPQAAYSHESVKNLIEDVTQSSAMRLDPKSMDKLWDLITMVFKWQVFLTFDLLKITSRHLYEIENYVTSEETHLQLHKVQNLFDNFNKILTDTEKVELREHVFVWLSNFNVRVSLLLRLGLQDQDGNFIITNLNPFAKDMLKNVGENIYSVTQNGKVSFALPEKQEVKNDNEVFELKLLVDQINGGRKEINRNNLRLTINQKNEPEAGGSNFNCINVEATNSHNLENLFDDLNLNEDNASNFHEDLITMIGEEE</sequence>
<dbReference type="Pfam" id="PF10188">
    <property type="entry name" value="Oscp1"/>
    <property type="match status" value="1"/>
</dbReference>
<dbReference type="RefSeq" id="XP_017770456.1">
    <property type="nucleotide sequence ID" value="XM_017914967.1"/>
</dbReference>
<evidence type="ECO:0000313" key="2">
    <source>
        <dbReference type="RefSeq" id="XP_017770456.1"/>
    </source>
</evidence>
<proteinExistence type="predicted"/>
<dbReference type="PANTHER" id="PTHR21439">
    <property type="entry name" value="OXIDORED-NITRO DOMAIN-CONTAINING PROTEIN"/>
    <property type="match status" value="1"/>
</dbReference>
<dbReference type="PANTHER" id="PTHR21439:SF0">
    <property type="entry name" value="PROTEIN OSCP1"/>
    <property type="match status" value="1"/>
</dbReference>